<evidence type="ECO:0000256" key="1">
    <source>
        <dbReference type="ARBA" id="ARBA00007435"/>
    </source>
</evidence>
<dbReference type="InterPro" id="IPR035901">
    <property type="entry name" value="GIY-YIG_endonuc_sf"/>
</dbReference>
<comment type="caution">
    <text evidence="3">The sequence shown here is derived from an EMBL/GenBank/DDBJ whole genome shotgun (WGS) entry which is preliminary data.</text>
</comment>
<feature type="domain" description="GIY-YIG" evidence="2">
    <location>
        <begin position="1"/>
        <end position="77"/>
    </location>
</feature>
<evidence type="ECO:0000259" key="2">
    <source>
        <dbReference type="PROSITE" id="PS50164"/>
    </source>
</evidence>
<dbReference type="SUPFAM" id="SSF82771">
    <property type="entry name" value="GIY-YIG endonuclease"/>
    <property type="match status" value="1"/>
</dbReference>
<dbReference type="STRING" id="1798705.A2563_03740"/>
<dbReference type="Pfam" id="PF01541">
    <property type="entry name" value="GIY-YIG"/>
    <property type="match status" value="1"/>
</dbReference>
<proteinExistence type="inferred from homology"/>
<reference evidence="3 4" key="1">
    <citation type="journal article" date="2016" name="Nat. Commun.">
        <title>Thousands of microbial genomes shed light on interconnected biogeochemical processes in an aquifer system.</title>
        <authorList>
            <person name="Anantharaman K."/>
            <person name="Brown C.T."/>
            <person name="Hug L.A."/>
            <person name="Sharon I."/>
            <person name="Castelle C.J."/>
            <person name="Probst A.J."/>
            <person name="Thomas B.C."/>
            <person name="Singh A."/>
            <person name="Wilkins M.J."/>
            <person name="Karaoz U."/>
            <person name="Brodie E.L."/>
            <person name="Williams K.H."/>
            <person name="Hubbard S.S."/>
            <person name="Banfield J.F."/>
        </authorList>
    </citation>
    <scope>NUCLEOTIDE SEQUENCE [LARGE SCALE GENOMIC DNA]</scope>
</reference>
<dbReference type="InterPro" id="IPR050190">
    <property type="entry name" value="UPF0213_domain"/>
</dbReference>
<dbReference type="EMBL" id="MFRA01000005">
    <property type="protein sequence ID" value="OGH92755.1"/>
    <property type="molecule type" value="Genomic_DNA"/>
</dbReference>
<gene>
    <name evidence="3" type="ORF">A2563_03740</name>
</gene>
<protein>
    <recommendedName>
        <fullName evidence="2">GIY-YIG domain-containing protein</fullName>
    </recommendedName>
</protein>
<accession>A0A1F6P994</accession>
<organism evidence="3 4">
    <name type="scientific">Candidatus Magasanikbacteria bacterium RIFOXYD1_FULL_40_23</name>
    <dbReference type="NCBI Taxonomy" id="1798705"/>
    <lineage>
        <taxon>Bacteria</taxon>
        <taxon>Candidatus Magasanikiibacteriota</taxon>
    </lineage>
</organism>
<dbReference type="Gene3D" id="3.40.1440.10">
    <property type="entry name" value="GIY-YIG endonuclease"/>
    <property type="match status" value="1"/>
</dbReference>
<dbReference type="PANTHER" id="PTHR34477">
    <property type="entry name" value="UPF0213 PROTEIN YHBQ"/>
    <property type="match status" value="1"/>
</dbReference>
<dbReference type="CDD" id="cd10449">
    <property type="entry name" value="GIY-YIG_SLX1_like"/>
    <property type="match status" value="1"/>
</dbReference>
<dbReference type="AlphaFoldDB" id="A0A1F6P994"/>
<comment type="similarity">
    <text evidence="1">Belongs to the UPF0213 family.</text>
</comment>
<sequence length="94" mass="11291">MYYVYILYCQKDGKLYIGFTSDLKKRILKHKSGFVLATKHRRPIRLIYYEGYLHEDDARQREKYLKGGKGHSELKIQLAHILDKLGYKYANTRY</sequence>
<dbReference type="InterPro" id="IPR000305">
    <property type="entry name" value="GIY-YIG_endonuc"/>
</dbReference>
<dbReference type="PROSITE" id="PS50164">
    <property type="entry name" value="GIY_YIG"/>
    <property type="match status" value="1"/>
</dbReference>
<evidence type="ECO:0000313" key="3">
    <source>
        <dbReference type="EMBL" id="OGH92755.1"/>
    </source>
</evidence>
<dbReference type="PANTHER" id="PTHR34477:SF5">
    <property type="entry name" value="BSL5627 PROTEIN"/>
    <property type="match status" value="1"/>
</dbReference>
<dbReference type="Proteomes" id="UP000176634">
    <property type="component" value="Unassembled WGS sequence"/>
</dbReference>
<evidence type="ECO:0000313" key="4">
    <source>
        <dbReference type="Proteomes" id="UP000176634"/>
    </source>
</evidence>
<name>A0A1F6P994_9BACT</name>
<dbReference type="SMART" id="SM00465">
    <property type="entry name" value="GIYc"/>
    <property type="match status" value="1"/>
</dbReference>